<name>A0ABS9RHI5_9FLAO</name>
<evidence type="ECO:0000259" key="2">
    <source>
        <dbReference type="Pfam" id="PF13239"/>
    </source>
</evidence>
<evidence type="ECO:0000256" key="1">
    <source>
        <dbReference type="SAM" id="Phobius"/>
    </source>
</evidence>
<dbReference type="InterPro" id="IPR025698">
    <property type="entry name" value="2TM_dom"/>
</dbReference>
<sequence>MSTDNKNQEAFLKAEKKVYNLKVFYIHLVGYFILVALLVYNLYIMHGPYKDFFFWFDIIVLVAWTVFIGIHGWHVFRGKIIFKKNWEDRKIKEFLEKDRINRWE</sequence>
<gene>
    <name evidence="3" type="ORF">MKW35_07170</name>
</gene>
<evidence type="ECO:0000313" key="4">
    <source>
        <dbReference type="Proteomes" id="UP001156141"/>
    </source>
</evidence>
<dbReference type="RefSeq" id="WP_240572736.1">
    <property type="nucleotide sequence ID" value="NZ_CP136709.1"/>
</dbReference>
<feature type="domain" description="2TM" evidence="2">
    <location>
        <begin position="13"/>
        <end position="96"/>
    </location>
</feature>
<keyword evidence="1" id="KW-0472">Membrane</keyword>
<feature type="transmembrane region" description="Helical" evidence="1">
    <location>
        <begin position="52"/>
        <end position="76"/>
    </location>
</feature>
<keyword evidence="1" id="KW-1133">Transmembrane helix</keyword>
<dbReference type="Pfam" id="PF13239">
    <property type="entry name" value="2TM"/>
    <property type="match status" value="1"/>
</dbReference>
<dbReference type="EMBL" id="JAKVQD010000002">
    <property type="protein sequence ID" value="MCH4552395.1"/>
    <property type="molecule type" value="Genomic_DNA"/>
</dbReference>
<keyword evidence="1" id="KW-0812">Transmembrane</keyword>
<organism evidence="3 4">
    <name type="scientific">Aestuariibaculum lutulentum</name>
    <dbReference type="NCBI Taxonomy" id="2920935"/>
    <lineage>
        <taxon>Bacteria</taxon>
        <taxon>Pseudomonadati</taxon>
        <taxon>Bacteroidota</taxon>
        <taxon>Flavobacteriia</taxon>
        <taxon>Flavobacteriales</taxon>
        <taxon>Flavobacteriaceae</taxon>
    </lineage>
</organism>
<keyword evidence="4" id="KW-1185">Reference proteome</keyword>
<evidence type="ECO:0000313" key="3">
    <source>
        <dbReference type="EMBL" id="MCH4552395.1"/>
    </source>
</evidence>
<reference evidence="3" key="1">
    <citation type="submission" date="2022-02" db="EMBL/GenBank/DDBJ databases">
        <title>Aestuariibaculum sp., a marine bacterium isolated from sediment in Guangxi.</title>
        <authorList>
            <person name="Ying J."/>
        </authorList>
    </citation>
    <scope>NUCLEOTIDE SEQUENCE</scope>
    <source>
        <strain evidence="3">L182</strain>
    </source>
</reference>
<proteinExistence type="predicted"/>
<dbReference type="Proteomes" id="UP001156141">
    <property type="component" value="Unassembled WGS sequence"/>
</dbReference>
<accession>A0ABS9RHI5</accession>
<protein>
    <submittedName>
        <fullName evidence="3">2TM domain-containing protein</fullName>
    </submittedName>
</protein>
<comment type="caution">
    <text evidence="3">The sequence shown here is derived from an EMBL/GenBank/DDBJ whole genome shotgun (WGS) entry which is preliminary data.</text>
</comment>
<feature type="transmembrane region" description="Helical" evidence="1">
    <location>
        <begin position="21"/>
        <end position="40"/>
    </location>
</feature>